<evidence type="ECO:0000259" key="1">
    <source>
        <dbReference type="Pfam" id="PF20797"/>
    </source>
</evidence>
<evidence type="ECO:0000313" key="2">
    <source>
        <dbReference type="EMBL" id="SHI63745.1"/>
    </source>
</evidence>
<protein>
    <recommendedName>
        <fullName evidence="1">HepT-like domain-containing protein</fullName>
    </recommendedName>
</protein>
<feature type="domain" description="HepT-like" evidence="1">
    <location>
        <begin position="51"/>
        <end position="157"/>
    </location>
</feature>
<dbReference type="Pfam" id="PF20797">
    <property type="entry name" value="HepT-like_2"/>
    <property type="match status" value="1"/>
</dbReference>
<dbReference type="Proteomes" id="UP000184529">
    <property type="component" value="Unassembled WGS sequence"/>
</dbReference>
<keyword evidence="3" id="KW-1185">Reference proteome</keyword>
<reference evidence="3" key="1">
    <citation type="submission" date="2016-11" db="EMBL/GenBank/DDBJ databases">
        <authorList>
            <person name="Varghese N."/>
            <person name="Submissions S."/>
        </authorList>
    </citation>
    <scope>NUCLEOTIDE SEQUENCE [LARGE SCALE GENOMIC DNA]</scope>
    <source>
        <strain evidence="3">DSM 16057</strain>
    </source>
</reference>
<accession>A0A1M6CRM8</accession>
<name>A0A1M6CRM8_9FIRM</name>
<dbReference type="OrthoDB" id="9792853at2"/>
<dbReference type="InterPro" id="IPR048769">
    <property type="entry name" value="HepT-like_dom"/>
</dbReference>
<proteinExistence type="predicted"/>
<dbReference type="STRING" id="1121432.SAMN02745219_00737"/>
<dbReference type="RefSeq" id="WP_072867415.1">
    <property type="nucleotide sequence ID" value="NZ_FQZM01000008.1"/>
</dbReference>
<organism evidence="2 3">
    <name type="scientific">Desulfofundulus thermosubterraneus DSM 16057</name>
    <dbReference type="NCBI Taxonomy" id="1121432"/>
    <lineage>
        <taxon>Bacteria</taxon>
        <taxon>Bacillati</taxon>
        <taxon>Bacillota</taxon>
        <taxon>Clostridia</taxon>
        <taxon>Eubacteriales</taxon>
        <taxon>Peptococcaceae</taxon>
        <taxon>Desulfofundulus</taxon>
    </lineage>
</organism>
<sequence length="166" mass="19250">MRARTKEDLLSLVGQLDHIMKALRLTVEEAEAKEREFSTVIPTPFELRGLGSLLHDFYTAVEDVFEAIAGDVNGSLPQGTTWHKELLVKMSIPIPGLRPAVISEELRWKLDEYLRFRHVFRNVYGYLLDWKRIQPLLENLDSVYQQFTREVAAFRSFLMRLAGELD</sequence>
<evidence type="ECO:0000313" key="3">
    <source>
        <dbReference type="Proteomes" id="UP000184529"/>
    </source>
</evidence>
<dbReference type="EMBL" id="FQZM01000008">
    <property type="protein sequence ID" value="SHI63745.1"/>
    <property type="molecule type" value="Genomic_DNA"/>
</dbReference>
<gene>
    <name evidence="2" type="ORF">SAMN02745219_00737</name>
</gene>
<dbReference type="AlphaFoldDB" id="A0A1M6CRM8"/>